<evidence type="ECO:0000259" key="11">
    <source>
        <dbReference type="PROSITE" id="PS50102"/>
    </source>
</evidence>
<keyword evidence="6 9" id="KW-0694">RNA-binding</keyword>
<dbReference type="GeneID" id="77729108"/>
<evidence type="ECO:0000256" key="8">
    <source>
        <dbReference type="ARBA" id="ARBA00023274"/>
    </source>
</evidence>
<feature type="domain" description="RRM" evidence="11">
    <location>
        <begin position="400"/>
        <end position="472"/>
    </location>
</feature>
<dbReference type="PROSITE" id="PS50102">
    <property type="entry name" value="RRM"/>
    <property type="match status" value="5"/>
</dbReference>
<dbReference type="SUPFAM" id="SSF54928">
    <property type="entry name" value="RNA-binding domain, RBD"/>
    <property type="match status" value="4"/>
</dbReference>
<feature type="domain" description="RRM" evidence="11">
    <location>
        <begin position="514"/>
        <end position="597"/>
    </location>
</feature>
<dbReference type="Proteomes" id="UP001164286">
    <property type="component" value="Unassembled WGS sequence"/>
</dbReference>
<gene>
    <name evidence="12" type="ORF">MKK02DRAFT_38053</name>
</gene>
<dbReference type="GO" id="GO:0003729">
    <property type="term" value="F:mRNA binding"/>
    <property type="evidence" value="ECO:0007669"/>
    <property type="project" value="TreeGrafter"/>
</dbReference>
<evidence type="ECO:0000256" key="6">
    <source>
        <dbReference type="ARBA" id="ARBA00022884"/>
    </source>
</evidence>
<feature type="region of interest" description="Disordered" evidence="10">
    <location>
        <begin position="135"/>
        <end position="165"/>
    </location>
</feature>
<dbReference type="PANTHER" id="PTHR48039:SF5">
    <property type="entry name" value="RNA-BINDING PROTEIN 28"/>
    <property type="match status" value="1"/>
</dbReference>
<feature type="domain" description="RRM" evidence="11">
    <location>
        <begin position="199"/>
        <end position="276"/>
    </location>
</feature>
<feature type="domain" description="RRM" evidence="11">
    <location>
        <begin position="6"/>
        <end position="84"/>
    </location>
</feature>
<feature type="region of interest" description="Disordered" evidence="10">
    <location>
        <begin position="273"/>
        <end position="321"/>
    </location>
</feature>
<feature type="compositionally biased region" description="Basic and acidic residues" evidence="10">
    <location>
        <begin position="296"/>
        <end position="321"/>
    </location>
</feature>
<dbReference type="GO" id="GO:1990904">
    <property type="term" value="C:ribonucleoprotein complex"/>
    <property type="evidence" value="ECO:0007669"/>
    <property type="project" value="UniProtKB-KW"/>
</dbReference>
<keyword evidence="8" id="KW-0687">Ribonucleoprotein</keyword>
<dbReference type="AlphaFoldDB" id="A0AA38H673"/>
<dbReference type="CDD" id="cd12568">
    <property type="entry name" value="RRM3_MRD1"/>
    <property type="match status" value="1"/>
</dbReference>
<keyword evidence="7" id="KW-0539">Nucleus</keyword>
<dbReference type="InterPro" id="IPR051945">
    <property type="entry name" value="RRM_MRD1_RNA_proc_ribogen"/>
</dbReference>
<dbReference type="InterPro" id="IPR012677">
    <property type="entry name" value="Nucleotide-bd_a/b_plait_sf"/>
</dbReference>
<evidence type="ECO:0000256" key="1">
    <source>
        <dbReference type="ARBA" id="ARBA00004123"/>
    </source>
</evidence>
<evidence type="ECO:0000256" key="5">
    <source>
        <dbReference type="ARBA" id="ARBA00022737"/>
    </source>
</evidence>
<feature type="region of interest" description="Disordered" evidence="10">
    <location>
        <begin position="727"/>
        <end position="752"/>
    </location>
</feature>
<dbReference type="Gene3D" id="3.30.70.330">
    <property type="match status" value="5"/>
</dbReference>
<proteinExistence type="inferred from homology"/>
<evidence type="ECO:0000256" key="4">
    <source>
        <dbReference type="ARBA" id="ARBA00022552"/>
    </source>
</evidence>
<evidence type="ECO:0000256" key="10">
    <source>
        <dbReference type="SAM" id="MobiDB-lite"/>
    </source>
</evidence>
<keyword evidence="4" id="KW-0698">rRNA processing</keyword>
<dbReference type="EMBL" id="JAKWFO010000007">
    <property type="protein sequence ID" value="KAI9634522.1"/>
    <property type="molecule type" value="Genomic_DNA"/>
</dbReference>
<evidence type="ECO:0000256" key="3">
    <source>
        <dbReference type="ARBA" id="ARBA00013428"/>
    </source>
</evidence>
<comment type="subcellular location">
    <subcellularLocation>
        <location evidence="1">Nucleus</location>
    </subcellularLocation>
</comment>
<evidence type="ECO:0000313" key="12">
    <source>
        <dbReference type="EMBL" id="KAI9634522.1"/>
    </source>
</evidence>
<dbReference type="SMART" id="SM00360">
    <property type="entry name" value="RRM"/>
    <property type="match status" value="5"/>
</dbReference>
<dbReference type="InterPro" id="IPR034482">
    <property type="entry name" value="Mrd1_RRM3"/>
</dbReference>
<feature type="domain" description="RRM" evidence="11">
    <location>
        <begin position="620"/>
        <end position="703"/>
    </location>
</feature>
<dbReference type="GO" id="GO:0005634">
    <property type="term" value="C:nucleus"/>
    <property type="evidence" value="ECO:0007669"/>
    <property type="project" value="UniProtKB-SubCell"/>
</dbReference>
<protein>
    <recommendedName>
        <fullName evidence="3">Multiple RNA-binding domain-containing protein 1</fullName>
    </recommendedName>
</protein>
<evidence type="ECO:0000256" key="2">
    <source>
        <dbReference type="ARBA" id="ARBA00008033"/>
    </source>
</evidence>
<dbReference type="Pfam" id="PF00076">
    <property type="entry name" value="RRM_1"/>
    <property type="match status" value="5"/>
</dbReference>
<reference evidence="12" key="1">
    <citation type="journal article" date="2022" name="G3 (Bethesda)">
        <title>High quality genome of the basidiomycete yeast Dioszegia hungarica PDD-24b-2 isolated from cloud water.</title>
        <authorList>
            <person name="Jarrige D."/>
            <person name="Haridas S."/>
            <person name="Bleykasten-Grosshans C."/>
            <person name="Joly M."/>
            <person name="Nadalig T."/>
            <person name="Sancelme M."/>
            <person name="Vuilleumier S."/>
            <person name="Grigoriev I.V."/>
            <person name="Amato P."/>
            <person name="Bringel F."/>
        </authorList>
    </citation>
    <scope>NUCLEOTIDE SEQUENCE</scope>
    <source>
        <strain evidence="12">PDD-24b-2</strain>
    </source>
</reference>
<evidence type="ECO:0000313" key="13">
    <source>
        <dbReference type="Proteomes" id="UP001164286"/>
    </source>
</evidence>
<evidence type="ECO:0000256" key="7">
    <source>
        <dbReference type="ARBA" id="ARBA00023242"/>
    </source>
</evidence>
<dbReference type="InterPro" id="IPR035979">
    <property type="entry name" value="RBD_domain_sf"/>
</dbReference>
<dbReference type="InterPro" id="IPR000504">
    <property type="entry name" value="RRM_dom"/>
</dbReference>
<name>A0AA38H673_9TREE</name>
<feature type="compositionally biased region" description="Basic and acidic residues" evidence="10">
    <location>
        <begin position="83"/>
        <end position="101"/>
    </location>
</feature>
<keyword evidence="13" id="KW-1185">Reference proteome</keyword>
<dbReference type="RefSeq" id="XP_052944299.1">
    <property type="nucleotide sequence ID" value="XM_053089903.1"/>
</dbReference>
<organism evidence="12 13">
    <name type="scientific">Dioszegia hungarica</name>
    <dbReference type="NCBI Taxonomy" id="4972"/>
    <lineage>
        <taxon>Eukaryota</taxon>
        <taxon>Fungi</taxon>
        <taxon>Dikarya</taxon>
        <taxon>Basidiomycota</taxon>
        <taxon>Agaricomycotina</taxon>
        <taxon>Tremellomycetes</taxon>
        <taxon>Tremellales</taxon>
        <taxon>Bulleribasidiaceae</taxon>
        <taxon>Dioszegia</taxon>
    </lineage>
</organism>
<keyword evidence="5" id="KW-0677">Repeat</keyword>
<feature type="compositionally biased region" description="Acidic residues" evidence="10">
    <location>
        <begin position="740"/>
        <end position="752"/>
    </location>
</feature>
<accession>A0AA38H673</accession>
<feature type="compositionally biased region" description="Basic and acidic residues" evidence="10">
    <location>
        <begin position="277"/>
        <end position="288"/>
    </location>
</feature>
<comment type="caution">
    <text evidence="12">The sequence shown here is derived from an EMBL/GenBank/DDBJ whole genome shotgun (WGS) entry which is preliminary data.</text>
</comment>
<dbReference type="GO" id="GO:0006364">
    <property type="term" value="P:rRNA processing"/>
    <property type="evidence" value="ECO:0007669"/>
    <property type="project" value="UniProtKB-KW"/>
</dbReference>
<sequence length="752" mass="81531">MPLNMSRLIFRNIPSDLTLDKLKSHLSTPPSLKDTNVTDTKLVSKRRFAFVGFKDEQQAARVKEWFDGTYAFGGGKVKVEVVRDDPLSEKPSKKPRLDRQQDTGYAPPPDGRDGPAEAGPSKRLKEFMDVMKGVDPTAPEAAPKEFVPSRKGKEKSVEPEVEEVDDDAAWLARRTGALATEEGTQATSDPDESLILSTGRLFVRNLPFITTSADLSSHFSTFGTVEQVHVPVTSKGEPLGTAFVLFSEPAAAVAAWRGLDKKTFQGRLLHVLPGRARPGDSEGGKEGKGPQGLGEGKGDVLGKTKEGRDVVKGKKDEKRKETNARGVNWAALYMNSDAVAASVADRMGVSKADILNGEEGNAAVKLALAETAVIAETKQYFEDAGIVLAALDPKVPRSPTVILVKNIPYGTTIHTLTDLFSPHGKMTRILLPPSGTLGVVEYEQAVEASSAFKALSYKRLGSAVLYLEKGPQGMFKAGPKATEAEKQKEELAARVAEADVSLQDQPAPSDEAGSTVFLKNLSFGTSTARLASVLSSLPDFSFARVQTKPDPKRPGEKLSMGYGFIGFKTKAGAQRGLRALEGFEVDGKVLEAKLAQRGAEEEKAEPKKGGADLSAKTKSTKLLVKNVPFEASRSELRELFSAYGALKSLRLPRKSVLTTTGNKSTRGFAFLEFTTHAEAERAMEALKHTHLLGRHLVIEWAKEGEGVDVDRLREKVRGEVKGMEEWEKRAKSKRKFDGGAENEENDGMEPDV</sequence>
<dbReference type="PANTHER" id="PTHR48039">
    <property type="entry name" value="RNA-BINDING MOTIF PROTEIN 14B"/>
    <property type="match status" value="1"/>
</dbReference>
<feature type="region of interest" description="Disordered" evidence="10">
    <location>
        <begin position="83"/>
        <end position="120"/>
    </location>
</feature>
<evidence type="ECO:0000256" key="9">
    <source>
        <dbReference type="PROSITE-ProRule" id="PRU00176"/>
    </source>
</evidence>
<dbReference type="CDD" id="cd12320">
    <property type="entry name" value="RRM6_RBM19_RRM5_MRD1"/>
    <property type="match status" value="1"/>
</dbReference>
<comment type="similarity">
    <text evidence="2">Belongs to the RRM MRD1 family.</text>
</comment>